<keyword evidence="3" id="KW-1185">Reference proteome</keyword>
<keyword evidence="1" id="KW-0812">Transmembrane</keyword>
<reference evidence="2 3" key="2">
    <citation type="submission" date="2020-06" db="EMBL/GenBank/DDBJ databases">
        <title>Antribacter stalactiti gen. nov., sp. nov., a new member of the family Nacardiaceae isolated from a cave.</title>
        <authorList>
            <person name="Kim I.S."/>
        </authorList>
    </citation>
    <scope>NUCLEOTIDE SEQUENCE [LARGE SCALE GENOMIC DNA]</scope>
    <source>
        <strain evidence="2 3">YC2-7</strain>
    </source>
</reference>
<evidence type="ECO:0000313" key="3">
    <source>
        <dbReference type="Proteomes" id="UP000535543"/>
    </source>
</evidence>
<dbReference type="RefSeq" id="WP_169590684.1">
    <property type="nucleotide sequence ID" value="NZ_VCQU01000008.1"/>
</dbReference>
<organism evidence="2 3">
    <name type="scientific">Antrihabitans stalactiti</name>
    <dbReference type="NCBI Taxonomy" id="2584121"/>
    <lineage>
        <taxon>Bacteria</taxon>
        <taxon>Bacillati</taxon>
        <taxon>Actinomycetota</taxon>
        <taxon>Actinomycetes</taxon>
        <taxon>Mycobacteriales</taxon>
        <taxon>Nocardiaceae</taxon>
        <taxon>Antrihabitans</taxon>
    </lineage>
</organism>
<reference evidence="2 3" key="1">
    <citation type="submission" date="2019-05" db="EMBL/GenBank/DDBJ databases">
        <authorList>
            <person name="Lee S.D."/>
        </authorList>
    </citation>
    <scope>NUCLEOTIDE SEQUENCE [LARGE SCALE GENOMIC DNA]</scope>
    <source>
        <strain evidence="2 3">YC2-7</strain>
    </source>
</reference>
<gene>
    <name evidence="2" type="ORF">FGL95_21645</name>
</gene>
<dbReference type="EMBL" id="VCQU01000008">
    <property type="protein sequence ID" value="NMN97644.1"/>
    <property type="molecule type" value="Genomic_DNA"/>
</dbReference>
<proteinExistence type="predicted"/>
<sequence>MTNLGIIAFIILLVVVVLLGYAVNRLVIAPNRKTVRYASSAEFKKDEIVREQVLANFLGLESQRDKKPGLGNLVLSAKKLWFYRSEPQLTVDIALADITGVELAKTHLGHTTGKPLLLVRFAGPSGPDSVAFHLPYPDEWRLAINNLR</sequence>
<keyword evidence="1" id="KW-0472">Membrane</keyword>
<evidence type="ECO:0000313" key="2">
    <source>
        <dbReference type="EMBL" id="NMN97644.1"/>
    </source>
</evidence>
<accession>A0A848KKY2</accession>
<dbReference type="Proteomes" id="UP000535543">
    <property type="component" value="Unassembled WGS sequence"/>
</dbReference>
<dbReference type="AlphaFoldDB" id="A0A848KKY2"/>
<keyword evidence="1" id="KW-1133">Transmembrane helix</keyword>
<evidence type="ECO:0000256" key="1">
    <source>
        <dbReference type="SAM" id="Phobius"/>
    </source>
</evidence>
<protein>
    <submittedName>
        <fullName evidence="2">Uncharacterized protein</fullName>
    </submittedName>
</protein>
<name>A0A848KKY2_9NOCA</name>
<feature type="transmembrane region" description="Helical" evidence="1">
    <location>
        <begin position="6"/>
        <end position="27"/>
    </location>
</feature>
<comment type="caution">
    <text evidence="2">The sequence shown here is derived from an EMBL/GenBank/DDBJ whole genome shotgun (WGS) entry which is preliminary data.</text>
</comment>